<proteinExistence type="predicted"/>
<feature type="domain" description="PilZ" evidence="1">
    <location>
        <begin position="11"/>
        <end position="112"/>
    </location>
</feature>
<protein>
    <recommendedName>
        <fullName evidence="1">PilZ domain-containing protein</fullName>
    </recommendedName>
</protein>
<dbReference type="Pfam" id="PF07238">
    <property type="entry name" value="PilZ"/>
    <property type="match status" value="1"/>
</dbReference>
<dbReference type="AlphaFoldDB" id="A0A6N8EFI1"/>
<dbReference type="GO" id="GO:0035438">
    <property type="term" value="F:cyclic-di-GMP binding"/>
    <property type="evidence" value="ECO:0007669"/>
    <property type="project" value="InterPro"/>
</dbReference>
<gene>
    <name evidence="2" type="ORF">GJ668_14525</name>
</gene>
<evidence type="ECO:0000313" key="2">
    <source>
        <dbReference type="EMBL" id="MTW22290.1"/>
    </source>
</evidence>
<dbReference type="EMBL" id="WNKT01000036">
    <property type="protein sequence ID" value="MTW22290.1"/>
    <property type="molecule type" value="Genomic_DNA"/>
</dbReference>
<dbReference type="Gene3D" id="2.40.10.220">
    <property type="entry name" value="predicted glycosyltransferase like domains"/>
    <property type="match status" value="1"/>
</dbReference>
<reference evidence="2 3" key="1">
    <citation type="submission" date="2019-11" db="EMBL/GenBank/DDBJ databases">
        <title>Whole-genome sequence of the anaerobic purple sulfur bacterium Allochromatium palmeri DSM 15591.</title>
        <authorList>
            <person name="Kyndt J.A."/>
            <person name="Meyer T.E."/>
        </authorList>
    </citation>
    <scope>NUCLEOTIDE SEQUENCE [LARGE SCALE GENOMIC DNA]</scope>
    <source>
        <strain evidence="2 3">DSM 15591</strain>
    </source>
</reference>
<evidence type="ECO:0000313" key="3">
    <source>
        <dbReference type="Proteomes" id="UP000434044"/>
    </source>
</evidence>
<name>A0A6N8EFI1_9GAMM</name>
<accession>A0A6N8EFI1</accession>
<dbReference type="SUPFAM" id="SSF141371">
    <property type="entry name" value="PilZ domain-like"/>
    <property type="match status" value="1"/>
</dbReference>
<organism evidence="2 3">
    <name type="scientific">Allochromatium palmeri</name>
    <dbReference type="NCBI Taxonomy" id="231048"/>
    <lineage>
        <taxon>Bacteria</taxon>
        <taxon>Pseudomonadati</taxon>
        <taxon>Pseudomonadota</taxon>
        <taxon>Gammaproteobacteria</taxon>
        <taxon>Chromatiales</taxon>
        <taxon>Chromatiaceae</taxon>
        <taxon>Allochromatium</taxon>
    </lineage>
</organism>
<dbReference type="Proteomes" id="UP000434044">
    <property type="component" value="Unassembled WGS sequence"/>
</dbReference>
<sequence length="342" mass="38068">MPNLISPAESERRTQARLRAQVPIQLRISGKSPTHPATLIDLSWGGALCQTSTALQISDQPLWLLLPWTLGETIEIETTLLRQKNLENGRHLLAMRFLRLSLSNQTRLEKLLGQLQAGDSRGGTYNAPSLVATLEVLIQTLDEWRWALSAIAKGRLRISAPATFTPGQSLGLQFNGVPARARLRLRARVLACEAEPIEGMGAGHSDTLTLEFEHPLNILRQWAEWLLGQVPPNSQTSSLPAAYQPQTVRPEVIPARVVLTQHERSALEISFPEALDYLMTAWGDVSAFELVFRQLIFGDTSIAGTWTLESWEELQLLQDVHDQAYGVSDARRSQLKVGRDVH</sequence>
<dbReference type="InterPro" id="IPR009875">
    <property type="entry name" value="PilZ_domain"/>
</dbReference>
<dbReference type="RefSeq" id="WP_155450859.1">
    <property type="nucleotide sequence ID" value="NZ_WNKT01000036.1"/>
</dbReference>
<evidence type="ECO:0000259" key="1">
    <source>
        <dbReference type="Pfam" id="PF07238"/>
    </source>
</evidence>
<keyword evidence="3" id="KW-1185">Reference proteome</keyword>
<comment type="caution">
    <text evidence="2">The sequence shown here is derived from an EMBL/GenBank/DDBJ whole genome shotgun (WGS) entry which is preliminary data.</text>
</comment>
<dbReference type="OrthoDB" id="5758272at2"/>